<feature type="transmembrane region" description="Helical" evidence="10">
    <location>
        <begin position="354"/>
        <end position="376"/>
    </location>
</feature>
<feature type="transmembrane region" description="Helical" evidence="10">
    <location>
        <begin position="449"/>
        <end position="468"/>
    </location>
</feature>
<proteinExistence type="inferred from homology"/>
<comment type="subcellular location">
    <subcellularLocation>
        <location evidence="1">Cell membrane</location>
        <topology evidence="1">Multi-pass membrane protein</topology>
    </subcellularLocation>
</comment>
<keyword evidence="8 10" id="KW-0472">Membrane</keyword>
<evidence type="ECO:0000313" key="12">
    <source>
        <dbReference type="Proteomes" id="UP000663903"/>
    </source>
</evidence>
<feature type="transmembrane region" description="Helical" evidence="10">
    <location>
        <begin position="84"/>
        <end position="106"/>
    </location>
</feature>
<dbReference type="Pfam" id="PF13520">
    <property type="entry name" value="AA_permease_2"/>
    <property type="match status" value="1"/>
</dbReference>
<accession>A0A975H233</accession>
<evidence type="ECO:0000256" key="10">
    <source>
        <dbReference type="SAM" id="Phobius"/>
    </source>
</evidence>
<dbReference type="PIRSF" id="PIRSF006060">
    <property type="entry name" value="AA_transporter"/>
    <property type="match status" value="1"/>
</dbReference>
<dbReference type="KEGG" id="otd:J1M35_11265"/>
<dbReference type="NCBIfam" id="TIGR03810">
    <property type="entry name" value="arg_ornith_anti"/>
    <property type="match status" value="1"/>
</dbReference>
<dbReference type="InterPro" id="IPR022461">
    <property type="entry name" value="Arg/Orn_antiprt_ArcD"/>
</dbReference>
<evidence type="ECO:0000313" key="11">
    <source>
        <dbReference type="EMBL" id="QTD43740.1"/>
    </source>
</evidence>
<evidence type="ECO:0000256" key="2">
    <source>
        <dbReference type="ARBA" id="ARBA00008220"/>
    </source>
</evidence>
<dbReference type="AlphaFoldDB" id="A0A975H233"/>
<evidence type="ECO:0000256" key="6">
    <source>
        <dbReference type="ARBA" id="ARBA00022970"/>
    </source>
</evidence>
<name>A0A975H233_9BURK</name>
<organism evidence="11 12">
    <name type="scientific">Ottowia testudinis</name>
    <dbReference type="NCBI Taxonomy" id="2816950"/>
    <lineage>
        <taxon>Bacteria</taxon>
        <taxon>Pseudomonadati</taxon>
        <taxon>Pseudomonadota</taxon>
        <taxon>Betaproteobacteria</taxon>
        <taxon>Burkholderiales</taxon>
        <taxon>Comamonadaceae</taxon>
        <taxon>Ottowia</taxon>
    </lineage>
</organism>
<evidence type="ECO:0000256" key="7">
    <source>
        <dbReference type="ARBA" id="ARBA00022989"/>
    </source>
</evidence>
<feature type="transmembrane region" description="Helical" evidence="10">
    <location>
        <begin position="234"/>
        <end position="256"/>
    </location>
</feature>
<evidence type="ECO:0000256" key="1">
    <source>
        <dbReference type="ARBA" id="ARBA00004651"/>
    </source>
</evidence>
<keyword evidence="5 10" id="KW-0812">Transmembrane</keyword>
<dbReference type="RefSeq" id="WP_208007149.1">
    <property type="nucleotide sequence ID" value="NZ_CP071796.1"/>
</dbReference>
<dbReference type="GO" id="GO:0005886">
    <property type="term" value="C:plasma membrane"/>
    <property type="evidence" value="ECO:0007669"/>
    <property type="project" value="UniProtKB-SubCell"/>
</dbReference>
<dbReference type="Gene3D" id="1.20.1740.10">
    <property type="entry name" value="Amino acid/polyamine transporter I"/>
    <property type="match status" value="1"/>
</dbReference>
<comment type="similarity">
    <text evidence="2">Belongs to the amino acid-polyamine-organocation (APC) superfamily. Basic amino acid/polyamine antiporter (APA) (TC 2.A.3.2) family.</text>
</comment>
<dbReference type="GO" id="GO:1903826">
    <property type="term" value="P:L-arginine transmembrane transport"/>
    <property type="evidence" value="ECO:0007669"/>
    <property type="project" value="InterPro"/>
</dbReference>
<dbReference type="Proteomes" id="UP000663903">
    <property type="component" value="Chromosome"/>
</dbReference>
<protein>
    <recommendedName>
        <fullName evidence="9">Arginine-ornithine antiporter</fullName>
    </recommendedName>
</protein>
<keyword evidence="4" id="KW-1003">Cell membrane</keyword>
<dbReference type="EMBL" id="CP071796">
    <property type="protein sequence ID" value="QTD43740.1"/>
    <property type="molecule type" value="Genomic_DNA"/>
</dbReference>
<reference evidence="11" key="1">
    <citation type="submission" date="2021-03" db="EMBL/GenBank/DDBJ databases">
        <title>Ottowia sp. 27C isolated from the cloaca of a Giant Asian pond turtle (Heosemys grandis).</title>
        <authorList>
            <person name="Spergser J."/>
            <person name="Busse H.-J."/>
        </authorList>
    </citation>
    <scope>NUCLEOTIDE SEQUENCE</scope>
    <source>
        <strain evidence="11">27C</strain>
    </source>
</reference>
<dbReference type="GO" id="GO:0006527">
    <property type="term" value="P:L-arginine catabolic process"/>
    <property type="evidence" value="ECO:0007669"/>
    <property type="project" value="UniProtKB-UniRule"/>
</dbReference>
<evidence type="ECO:0000256" key="5">
    <source>
        <dbReference type="ARBA" id="ARBA00022692"/>
    </source>
</evidence>
<feature type="transmembrane region" description="Helical" evidence="10">
    <location>
        <begin position="419"/>
        <end position="437"/>
    </location>
</feature>
<keyword evidence="6" id="KW-0029">Amino-acid transport</keyword>
<keyword evidence="7 10" id="KW-1133">Transmembrane helix</keyword>
<feature type="transmembrane region" description="Helical" evidence="10">
    <location>
        <begin position="328"/>
        <end position="348"/>
    </location>
</feature>
<gene>
    <name evidence="11" type="primary">arcD</name>
    <name evidence="11" type="ORF">J1M35_11265</name>
</gene>
<evidence type="ECO:0000256" key="3">
    <source>
        <dbReference type="ARBA" id="ARBA00022448"/>
    </source>
</evidence>
<dbReference type="PANTHER" id="PTHR42770:SF4">
    <property type="entry name" value="ARGININE_ORNITHINE ANTIPORTER-RELATED"/>
    <property type="match status" value="1"/>
</dbReference>
<feature type="transmembrane region" description="Helical" evidence="10">
    <location>
        <begin position="276"/>
        <end position="302"/>
    </location>
</feature>
<dbReference type="GO" id="GO:0043858">
    <property type="term" value="F:arginine:ornithine antiporter activity"/>
    <property type="evidence" value="ECO:0007669"/>
    <property type="project" value="UniProtKB-UniRule"/>
</dbReference>
<feature type="transmembrane region" description="Helical" evidence="10">
    <location>
        <begin position="202"/>
        <end position="222"/>
    </location>
</feature>
<keyword evidence="12" id="KW-1185">Reference proteome</keyword>
<evidence type="ECO:0000256" key="9">
    <source>
        <dbReference type="NCBIfam" id="TIGR03810"/>
    </source>
</evidence>
<dbReference type="NCBIfam" id="TIGR00905">
    <property type="entry name" value="2A0302"/>
    <property type="match status" value="1"/>
</dbReference>
<dbReference type="InterPro" id="IPR004754">
    <property type="entry name" value="Amino_acid_antiprt"/>
</dbReference>
<dbReference type="PANTHER" id="PTHR42770">
    <property type="entry name" value="AMINO ACID TRANSPORTER-RELATED"/>
    <property type="match status" value="1"/>
</dbReference>
<feature type="transmembrane region" description="Helical" evidence="10">
    <location>
        <begin position="7"/>
        <end position="28"/>
    </location>
</feature>
<feature type="transmembrane region" description="Helical" evidence="10">
    <location>
        <begin position="40"/>
        <end position="64"/>
    </location>
</feature>
<feature type="transmembrane region" description="Helical" evidence="10">
    <location>
        <begin position="126"/>
        <end position="146"/>
    </location>
</feature>
<evidence type="ECO:0000256" key="4">
    <source>
        <dbReference type="ARBA" id="ARBA00022475"/>
    </source>
</evidence>
<keyword evidence="3" id="KW-0813">Transport</keyword>
<dbReference type="InterPro" id="IPR002293">
    <property type="entry name" value="AA/rel_permease1"/>
</dbReference>
<dbReference type="InterPro" id="IPR050367">
    <property type="entry name" value="APC_superfamily"/>
</dbReference>
<feature type="transmembrane region" description="Helical" evidence="10">
    <location>
        <begin position="158"/>
        <end position="175"/>
    </location>
</feature>
<feature type="transmembrane region" description="Helical" evidence="10">
    <location>
        <begin position="397"/>
        <end position="413"/>
    </location>
</feature>
<sequence length="475" mass="50089">MTSRIQLRLGALTALVVGSMVGGGIFSIPQNTAASAGVGATAIAWAITGLGMLALAFVFLNLALRQPQLDSGIYAYARAGFGPFTGFSSAWGYWFMAVLGNVGYYVLLFSTLGHYVPAFGDGNTPLAVACASVMLWGTHALVLRGIKEAARINQITTVAKLVPLGLFVLLVALAFKVDVFRADVWGRANPALGSVLDQVRGMMLVTVWVFIGVEGASVYSAHAARRGDVGRATLAGFLFVLALLVAVSLLSMGVLSQPDLARLKNPSMAYVLEHAVGPWGSGLISVGLLVSLSGALLSWLMLSAETLYSAARDGSAPRWLAGQNARGVPANALWLTSGSVQLFLLITLVSNSTYLSLVNLGTAMILLPYTWAAGYAMKIALRGDGYGAADGGLRRRDAALSGLALLYAVWLVYAGGVKYLLLGALLYAPGALLYAWARREHGRRVFSPREWWGFAAMLLAAGVAALGLRQGWLSL</sequence>
<evidence type="ECO:0000256" key="8">
    <source>
        <dbReference type="ARBA" id="ARBA00023136"/>
    </source>
</evidence>